<dbReference type="InterPro" id="IPR029063">
    <property type="entry name" value="SAM-dependent_MTases_sf"/>
</dbReference>
<protein>
    <recommendedName>
        <fullName evidence="3">Methyltransferase, FkbM family</fullName>
    </recommendedName>
</protein>
<dbReference type="EMBL" id="FUWH01000007">
    <property type="protein sequence ID" value="SJZ98944.1"/>
    <property type="molecule type" value="Genomic_DNA"/>
</dbReference>
<name>A0A1T4Q5K0_9BACT</name>
<accession>A0A1T4Q5K0</accession>
<reference evidence="1 2" key="1">
    <citation type="submission" date="2017-02" db="EMBL/GenBank/DDBJ databases">
        <authorList>
            <person name="Peterson S.W."/>
        </authorList>
    </citation>
    <scope>NUCLEOTIDE SEQUENCE [LARGE SCALE GENOMIC DNA]</scope>
    <source>
        <strain evidence="1 2">DSM 22335</strain>
    </source>
</reference>
<dbReference type="Gene3D" id="3.40.50.150">
    <property type="entry name" value="Vaccinia Virus protein VP39"/>
    <property type="match status" value="1"/>
</dbReference>
<dbReference type="AlphaFoldDB" id="A0A1T4Q5K0"/>
<dbReference type="RefSeq" id="WP_078831919.1">
    <property type="nucleotide sequence ID" value="NZ_FUWH01000007.1"/>
</dbReference>
<keyword evidence="2" id="KW-1185">Reference proteome</keyword>
<dbReference type="STRING" id="413434.SAMN04488132_107154"/>
<dbReference type="SUPFAM" id="SSF53335">
    <property type="entry name" value="S-adenosyl-L-methionine-dependent methyltransferases"/>
    <property type="match status" value="1"/>
</dbReference>
<dbReference type="Proteomes" id="UP000190888">
    <property type="component" value="Unassembled WGS sequence"/>
</dbReference>
<sequence length="220" mass="25153">MVKNILKKLLFSGSDAQTIRFGPAKGMQIKYDVTHRSQHLLGLYEREIYPFLEKGMSKAETLIDVGANDGYYLLAFLKTGKQVIACEPGPIVTELVANAALNGYTEEQDYKVETRLVGNPMKQGFVGVEELTSGSRPPYFLLVDIDGGEADLLRSCGDNFAYHNATWLIETHSKELEDECIALLKAKNYKVKIIRNKWWRFFIKEQRPLEHNRWLYAETK</sequence>
<organism evidence="1 2">
    <name type="scientific">Sediminibacterium ginsengisoli</name>
    <dbReference type="NCBI Taxonomy" id="413434"/>
    <lineage>
        <taxon>Bacteria</taxon>
        <taxon>Pseudomonadati</taxon>
        <taxon>Bacteroidota</taxon>
        <taxon>Chitinophagia</taxon>
        <taxon>Chitinophagales</taxon>
        <taxon>Chitinophagaceae</taxon>
        <taxon>Sediminibacterium</taxon>
    </lineage>
</organism>
<evidence type="ECO:0000313" key="2">
    <source>
        <dbReference type="Proteomes" id="UP000190888"/>
    </source>
</evidence>
<gene>
    <name evidence="1" type="ORF">SAMN04488132_107154</name>
</gene>
<dbReference type="OrthoDB" id="9812600at2"/>
<proteinExistence type="predicted"/>
<evidence type="ECO:0008006" key="3">
    <source>
        <dbReference type="Google" id="ProtNLM"/>
    </source>
</evidence>
<evidence type="ECO:0000313" key="1">
    <source>
        <dbReference type="EMBL" id="SJZ98944.1"/>
    </source>
</evidence>